<keyword evidence="2" id="KW-1185">Reference proteome</keyword>
<evidence type="ECO:0000313" key="1">
    <source>
        <dbReference type="EMBL" id="UYV96919.1"/>
    </source>
</evidence>
<dbReference type="AlphaFoldDB" id="A0AAX3EG06"/>
<gene>
    <name evidence="1" type="ORF">NL394_17990</name>
</gene>
<organism evidence="1 2">
    <name type="scientific">Paenarthrobacter ureafaciens</name>
    <dbReference type="NCBI Taxonomy" id="37931"/>
    <lineage>
        <taxon>Bacteria</taxon>
        <taxon>Bacillati</taxon>
        <taxon>Actinomycetota</taxon>
        <taxon>Actinomycetes</taxon>
        <taxon>Micrococcales</taxon>
        <taxon>Micrococcaceae</taxon>
        <taxon>Paenarthrobacter</taxon>
    </lineage>
</organism>
<accession>A0AAX3EG06</accession>
<dbReference type="Proteomes" id="UP001163293">
    <property type="component" value="Chromosome"/>
</dbReference>
<name>A0AAX3EG06_PAEUR</name>
<protein>
    <submittedName>
        <fullName evidence="1">Uncharacterized protein</fullName>
    </submittedName>
</protein>
<sequence length="93" mass="9951">MTPRNCCVGEITEGTRAGVDDHVVNVAVILQEPEKGLKHRALLDGLSGNARLDELLDDVRVDGFGLLFADVTLRGDGIAILIDITGSLRLLLT</sequence>
<reference evidence="1" key="1">
    <citation type="submission" date="2022-07" db="EMBL/GenBank/DDBJ databases">
        <authorList>
            <person name="Wu T."/>
        </authorList>
    </citation>
    <scope>NUCLEOTIDE SEQUENCE</scope>
    <source>
        <strain evidence="1">SD-1</strain>
    </source>
</reference>
<dbReference type="EMBL" id="CP101185">
    <property type="protein sequence ID" value="UYV96919.1"/>
    <property type="molecule type" value="Genomic_DNA"/>
</dbReference>
<proteinExistence type="predicted"/>
<evidence type="ECO:0000313" key="2">
    <source>
        <dbReference type="Proteomes" id="UP001163293"/>
    </source>
</evidence>